<name>A0A8J3XMM4_9ACTN</name>
<evidence type="ECO:0000313" key="2">
    <source>
        <dbReference type="EMBL" id="GII41883.1"/>
    </source>
</evidence>
<gene>
    <name evidence="2" type="ORF">Pph01_68860</name>
</gene>
<reference evidence="2 3" key="1">
    <citation type="submission" date="2021-01" db="EMBL/GenBank/DDBJ databases">
        <title>Whole genome shotgun sequence of Planotetraspora phitsanulokensis NBRC 104273.</title>
        <authorList>
            <person name="Komaki H."/>
            <person name="Tamura T."/>
        </authorList>
    </citation>
    <scope>NUCLEOTIDE SEQUENCE [LARGE SCALE GENOMIC DNA]</scope>
    <source>
        <strain evidence="2 3">NBRC 104273</strain>
    </source>
</reference>
<comment type="caution">
    <text evidence="2">The sequence shown here is derived from an EMBL/GenBank/DDBJ whole genome shotgun (WGS) entry which is preliminary data.</text>
</comment>
<dbReference type="EMBL" id="BOOP01000037">
    <property type="protein sequence ID" value="GII41883.1"/>
    <property type="molecule type" value="Genomic_DNA"/>
</dbReference>
<sequence>MNVRERISPQHRGRLDAVHLVCPATSHWQCHDISLSSPSDWLKASSSREEPRPQAGRHACMPAGALGYACGDRYPWNNPATP</sequence>
<keyword evidence="3" id="KW-1185">Reference proteome</keyword>
<dbReference type="AlphaFoldDB" id="A0A8J3XMM4"/>
<protein>
    <submittedName>
        <fullName evidence="2">Uncharacterized protein</fullName>
    </submittedName>
</protein>
<feature type="region of interest" description="Disordered" evidence="1">
    <location>
        <begin position="35"/>
        <end position="58"/>
    </location>
</feature>
<evidence type="ECO:0000313" key="3">
    <source>
        <dbReference type="Proteomes" id="UP000622547"/>
    </source>
</evidence>
<dbReference type="Proteomes" id="UP000622547">
    <property type="component" value="Unassembled WGS sequence"/>
</dbReference>
<evidence type="ECO:0000256" key="1">
    <source>
        <dbReference type="SAM" id="MobiDB-lite"/>
    </source>
</evidence>
<proteinExistence type="predicted"/>
<organism evidence="2 3">
    <name type="scientific">Planotetraspora phitsanulokensis</name>
    <dbReference type="NCBI Taxonomy" id="575192"/>
    <lineage>
        <taxon>Bacteria</taxon>
        <taxon>Bacillati</taxon>
        <taxon>Actinomycetota</taxon>
        <taxon>Actinomycetes</taxon>
        <taxon>Streptosporangiales</taxon>
        <taxon>Streptosporangiaceae</taxon>
        <taxon>Planotetraspora</taxon>
    </lineage>
</organism>
<accession>A0A8J3XMM4</accession>